<dbReference type="Gene3D" id="1.25.40.390">
    <property type="match status" value="1"/>
</dbReference>
<keyword evidence="5" id="KW-0998">Cell outer membrane</keyword>
<reference evidence="8 9" key="1">
    <citation type="submission" date="2017-10" db="EMBL/GenBank/DDBJ databases">
        <title>Paenichitinophaga pekingensis gen. nov., sp. nov., isolated from activated sludge.</title>
        <authorList>
            <person name="Jin D."/>
            <person name="Kong X."/>
            <person name="Deng Y."/>
            <person name="Bai Z."/>
        </authorList>
    </citation>
    <scope>NUCLEOTIDE SEQUENCE [LARGE SCALE GENOMIC DNA]</scope>
    <source>
        <strain evidence="8 9">13</strain>
    </source>
</reference>
<dbReference type="Pfam" id="PF14322">
    <property type="entry name" value="SusD-like_3"/>
    <property type="match status" value="1"/>
</dbReference>
<feature type="domain" description="SusD-like N-terminal" evidence="7">
    <location>
        <begin position="105"/>
        <end position="242"/>
    </location>
</feature>
<dbReference type="PROSITE" id="PS51257">
    <property type="entry name" value="PROKAR_LIPOPROTEIN"/>
    <property type="match status" value="1"/>
</dbReference>
<proteinExistence type="inferred from homology"/>
<dbReference type="InterPro" id="IPR011990">
    <property type="entry name" value="TPR-like_helical_dom_sf"/>
</dbReference>
<feature type="domain" description="RagB/SusD" evidence="6">
    <location>
        <begin position="346"/>
        <end position="491"/>
    </location>
</feature>
<evidence type="ECO:0000256" key="4">
    <source>
        <dbReference type="ARBA" id="ARBA00023136"/>
    </source>
</evidence>
<evidence type="ECO:0000313" key="8">
    <source>
        <dbReference type="EMBL" id="ATL49220.1"/>
    </source>
</evidence>
<comment type="subcellular location">
    <subcellularLocation>
        <location evidence="1">Cell outer membrane</location>
    </subcellularLocation>
</comment>
<dbReference type="InterPro" id="IPR033985">
    <property type="entry name" value="SusD-like_N"/>
</dbReference>
<evidence type="ECO:0000256" key="1">
    <source>
        <dbReference type="ARBA" id="ARBA00004442"/>
    </source>
</evidence>
<dbReference type="Pfam" id="PF07980">
    <property type="entry name" value="SusD_RagB"/>
    <property type="match status" value="1"/>
</dbReference>
<dbReference type="InterPro" id="IPR012944">
    <property type="entry name" value="SusD_RagB_dom"/>
</dbReference>
<evidence type="ECO:0008006" key="10">
    <source>
        <dbReference type="Google" id="ProtNLM"/>
    </source>
</evidence>
<keyword evidence="4" id="KW-0472">Membrane</keyword>
<evidence type="ECO:0000256" key="3">
    <source>
        <dbReference type="ARBA" id="ARBA00022729"/>
    </source>
</evidence>
<dbReference type="GO" id="GO:0009279">
    <property type="term" value="C:cell outer membrane"/>
    <property type="evidence" value="ECO:0007669"/>
    <property type="project" value="UniProtKB-SubCell"/>
</dbReference>
<name>A0A291QZ35_9BACT</name>
<evidence type="ECO:0000259" key="7">
    <source>
        <dbReference type="Pfam" id="PF14322"/>
    </source>
</evidence>
<dbReference type="RefSeq" id="WP_098195588.1">
    <property type="nucleotide sequence ID" value="NZ_CP023777.1"/>
</dbReference>
<dbReference type="SUPFAM" id="SSF48452">
    <property type="entry name" value="TPR-like"/>
    <property type="match status" value="1"/>
</dbReference>
<dbReference type="CDD" id="cd08977">
    <property type="entry name" value="SusD"/>
    <property type="match status" value="1"/>
</dbReference>
<dbReference type="EMBL" id="CP023777">
    <property type="protein sequence ID" value="ATL49220.1"/>
    <property type="molecule type" value="Genomic_DNA"/>
</dbReference>
<gene>
    <name evidence="8" type="ORF">COR50_19705</name>
</gene>
<evidence type="ECO:0000256" key="5">
    <source>
        <dbReference type="ARBA" id="ARBA00023237"/>
    </source>
</evidence>
<dbReference type="OrthoDB" id="625727at2"/>
<protein>
    <recommendedName>
        <fullName evidence="10">RagB/SusD family nutrient uptake outer membrane protein</fullName>
    </recommendedName>
</protein>
<comment type="similarity">
    <text evidence="2">Belongs to the SusD family.</text>
</comment>
<evidence type="ECO:0000259" key="6">
    <source>
        <dbReference type="Pfam" id="PF07980"/>
    </source>
</evidence>
<evidence type="ECO:0000256" key="2">
    <source>
        <dbReference type="ARBA" id="ARBA00006275"/>
    </source>
</evidence>
<sequence length="491" mass="54933">MRYNIHINKYFNIAVLSLALGLTSCDKLLEIEEPRTFITTKKVFDSNAQAESAMAGVYSQLINSPGYNNTFSFTSFASGSSGIISGLASDEYLFTYNQASWEYFLSRNSVTIDASSFTMTPWVSAYDCINGVNTVLEGIAESKSVQLTQAVRDRLNGESKFLRAYAYFYLVNFFGDVPLVLSGDFNKTSQLPRSASSLVYQQIVQDLEAAAGLLPATYNSANGDRIIPNRWAAKALLARVNLYMKNYEAAASLSKEIIDQNDLYYLEPSIENVFLKGSPEMIFQLKQSSNKNTQNNATPEGTDLIPVDFLSSQARYVASNQLLNAFEPGDKRKEFWLMPTDANGDRVYFPYKYKTGAYNSVFGAEPTEYQVQIRLSEIYLIRAEALLMGSTKDKDAAIALVNELRARAGLTVPVSNTISDEEAFKLIQHERQVELFGEGHRWFDLIRTGKATETLSAIPLKQPWKGDYQLKIPIPDSEVKLNPKLVQNQGY</sequence>
<keyword evidence="9" id="KW-1185">Reference proteome</keyword>
<keyword evidence="3" id="KW-0732">Signal</keyword>
<dbReference type="AlphaFoldDB" id="A0A291QZ35"/>
<dbReference type="Proteomes" id="UP000220133">
    <property type="component" value="Chromosome"/>
</dbReference>
<accession>A0A291QZ35</accession>
<organism evidence="8 9">
    <name type="scientific">Chitinophaga caeni</name>
    <dbReference type="NCBI Taxonomy" id="2029983"/>
    <lineage>
        <taxon>Bacteria</taxon>
        <taxon>Pseudomonadati</taxon>
        <taxon>Bacteroidota</taxon>
        <taxon>Chitinophagia</taxon>
        <taxon>Chitinophagales</taxon>
        <taxon>Chitinophagaceae</taxon>
        <taxon>Chitinophaga</taxon>
    </lineage>
</organism>
<dbReference type="KEGG" id="cbae:COR50_19705"/>
<evidence type="ECO:0000313" key="9">
    <source>
        <dbReference type="Proteomes" id="UP000220133"/>
    </source>
</evidence>